<sequence>MNGTTALDNVLRQAHVVRVSLVNGVGASGEIRVDLSDPAESARLRTALAVESLPGFHCMCLGDVRFEVFDRSGGRLAVVVLHHGATLRWGQWESDAVLADGRLLLAWLNGHGMPGPMQQFEADRLRAQQETEEERNWLAAMPAGLEGLADRILDLSRTGGNPSPELLAELTDQLHLMFPDLVERVLALLNWYGSGSGRCSGYPVHEGVPGELLGRVPIADLLAALADPRAEERHDAGAVRHLLGCKTRPRQKRDIARLPEPLRARLLAQAYRSGDSHNQGRAERWLAPPRV</sequence>
<protein>
    <submittedName>
        <fullName evidence="1">Uncharacterized protein</fullName>
    </submittedName>
</protein>
<evidence type="ECO:0000313" key="1">
    <source>
        <dbReference type="EMBL" id="AYG85254.1"/>
    </source>
</evidence>
<accession>A0A387HNV7</accession>
<keyword evidence="2" id="KW-1185">Reference proteome</keyword>
<dbReference type="EMBL" id="CP032698">
    <property type="protein sequence ID" value="AYG85254.1"/>
    <property type="molecule type" value="Genomic_DNA"/>
</dbReference>
<gene>
    <name evidence="1" type="ORF">DWB77_07471</name>
</gene>
<dbReference type="OrthoDB" id="175005at2"/>
<dbReference type="AlphaFoldDB" id="A0A387HNV7"/>
<organism evidence="1 2">
    <name type="scientific">Streptomyces hundungensis</name>
    <dbReference type="NCBI Taxonomy" id="1077946"/>
    <lineage>
        <taxon>Bacteria</taxon>
        <taxon>Bacillati</taxon>
        <taxon>Actinomycetota</taxon>
        <taxon>Actinomycetes</taxon>
        <taxon>Kitasatosporales</taxon>
        <taxon>Streptomycetaceae</taxon>
        <taxon>Streptomyces</taxon>
    </lineage>
</organism>
<dbReference type="RefSeq" id="WP_120727103.1">
    <property type="nucleotide sequence ID" value="NZ_CP032698.1"/>
</dbReference>
<evidence type="ECO:0000313" key="2">
    <source>
        <dbReference type="Proteomes" id="UP000271554"/>
    </source>
</evidence>
<dbReference type="KEGG" id="shun:DWB77_07471"/>
<reference evidence="1 2" key="1">
    <citation type="submission" date="2018-10" db="EMBL/GenBank/DDBJ databases">
        <title>Relationship between Morphology and Antimicrobial Activity in Streptomyces.</title>
        <authorList>
            <person name="Kang H.J."/>
            <person name="Kim S.B."/>
        </authorList>
    </citation>
    <scope>NUCLEOTIDE SEQUENCE [LARGE SCALE GENOMIC DNA]</scope>
    <source>
        <strain evidence="1 2">BH38</strain>
    </source>
</reference>
<dbReference type="Proteomes" id="UP000271554">
    <property type="component" value="Chromosome"/>
</dbReference>
<proteinExistence type="predicted"/>
<name>A0A387HNV7_9ACTN</name>